<name>A0A1I3QVF1_9ACTN</name>
<gene>
    <name evidence="3" type="ORF">SAMN05216561_12735</name>
</gene>
<feature type="transmembrane region" description="Helical" evidence="2">
    <location>
        <begin position="59"/>
        <end position="77"/>
    </location>
</feature>
<keyword evidence="2" id="KW-1133">Transmembrane helix</keyword>
<feature type="compositionally biased region" description="Low complexity" evidence="1">
    <location>
        <begin position="192"/>
        <end position="201"/>
    </location>
</feature>
<dbReference type="PANTHER" id="PTHR34475:SF1">
    <property type="entry name" value="CYTOSKELETON PROTEIN RODZ"/>
    <property type="match status" value="1"/>
</dbReference>
<dbReference type="RefSeq" id="WP_091117384.1">
    <property type="nucleotide sequence ID" value="NZ_BKAF01000005.1"/>
</dbReference>
<feature type="compositionally biased region" description="Polar residues" evidence="1">
    <location>
        <begin position="518"/>
        <end position="529"/>
    </location>
</feature>
<proteinExistence type="predicted"/>
<dbReference type="Proteomes" id="UP000198649">
    <property type="component" value="Unassembled WGS sequence"/>
</dbReference>
<dbReference type="Pfam" id="PF13413">
    <property type="entry name" value="HTH_25"/>
    <property type="match status" value="1"/>
</dbReference>
<dbReference type="AlphaFoldDB" id="A0A1I3QVF1"/>
<reference evidence="3 4" key="1">
    <citation type="submission" date="2016-10" db="EMBL/GenBank/DDBJ databases">
        <authorList>
            <person name="de Groot N.N."/>
        </authorList>
    </citation>
    <scope>NUCLEOTIDE SEQUENCE [LARGE SCALE GENOMIC DNA]</scope>
    <source>
        <strain evidence="3 4">CGMCC 1.11156</strain>
    </source>
</reference>
<evidence type="ECO:0000256" key="2">
    <source>
        <dbReference type="SAM" id="Phobius"/>
    </source>
</evidence>
<evidence type="ECO:0000256" key="1">
    <source>
        <dbReference type="SAM" id="MobiDB-lite"/>
    </source>
</evidence>
<feature type="transmembrane region" description="Helical" evidence="2">
    <location>
        <begin position="401"/>
        <end position="418"/>
    </location>
</feature>
<keyword evidence="2" id="KW-0812">Transmembrane</keyword>
<organism evidence="3 4">
    <name type="scientific">Nocardioides psychrotolerans</name>
    <dbReference type="NCBI Taxonomy" id="1005945"/>
    <lineage>
        <taxon>Bacteria</taxon>
        <taxon>Bacillati</taxon>
        <taxon>Actinomycetota</taxon>
        <taxon>Actinomycetes</taxon>
        <taxon>Propionibacteriales</taxon>
        <taxon>Nocardioidaceae</taxon>
        <taxon>Nocardioides</taxon>
    </lineage>
</organism>
<protein>
    <submittedName>
        <fullName evidence="3">Helix-turn-helix domain-containing protein</fullName>
    </submittedName>
</protein>
<accession>A0A1I3QVF1</accession>
<keyword evidence="2" id="KW-0472">Membrane</keyword>
<dbReference type="EMBL" id="FOQG01000027">
    <property type="protein sequence ID" value="SFJ37087.1"/>
    <property type="molecule type" value="Genomic_DNA"/>
</dbReference>
<keyword evidence="4" id="KW-1185">Reference proteome</keyword>
<feature type="transmembrane region" description="Helical" evidence="2">
    <location>
        <begin position="29"/>
        <end position="47"/>
    </location>
</feature>
<evidence type="ECO:0000313" key="3">
    <source>
        <dbReference type="EMBL" id="SFJ37087.1"/>
    </source>
</evidence>
<dbReference type="Gene3D" id="1.10.260.40">
    <property type="entry name" value="lambda repressor-like DNA-binding domains"/>
    <property type="match status" value="1"/>
</dbReference>
<feature type="region of interest" description="Disordered" evidence="1">
    <location>
        <begin position="502"/>
        <end position="529"/>
    </location>
</feature>
<evidence type="ECO:0000313" key="4">
    <source>
        <dbReference type="Proteomes" id="UP000198649"/>
    </source>
</evidence>
<feature type="compositionally biased region" description="Basic and acidic residues" evidence="1">
    <location>
        <begin position="239"/>
        <end position="262"/>
    </location>
</feature>
<dbReference type="OrthoDB" id="5243487at2"/>
<feature type="region of interest" description="Disordered" evidence="1">
    <location>
        <begin position="1"/>
        <end position="21"/>
    </location>
</feature>
<feature type="region of interest" description="Disordered" evidence="1">
    <location>
        <begin position="179"/>
        <end position="262"/>
    </location>
</feature>
<sequence length="529" mass="55580">MSATTDQAVLPEESAEPSRTTDLEVRRHVPLAAGLGITGSVLAIAYLVRASGTGAPLDWALCALMTVVGGLNLAALLDARSPLLVADAQGLRVRRGRVWHGLPWSDVDRVEHLARRGLLRDGRLDVIGNDGTDWAVRLGLATRVVGAGDDLAEALLERSDWTADVVEIDLVPARVVAEDDEGHEGHEDEAAAVEAEPVGVDEPAEPVAEESPAVPDTDEEPVATRVPAFASPTPGPLRKLVDAARSESRREAAPEPVVEEPRRETVHLIGADDLAPQTDVTIVIDDVVSAPVPDPVVGPQLAAARSRIGLGVDQLAERTRIRPHVIESIEVDDFGPCGGDFYARGHLRTLARVLGVDAAPLLASYDERYADAPVDPRRVFEAELATGAHGPIRGTRGGPNWSVLVAAVMAVVLIWSIARLAMDGPVQMADTPRLNQSSGINNGTSNAGPKVPVVLTATGGGAVVVVRDGSGAVVFDGDVAFMQTVELQVTPPVRVQSTDGSLTVSVDGEDRGALGATGQESQNTFVVRE</sequence>
<dbReference type="InterPro" id="IPR010982">
    <property type="entry name" value="Lambda_DNA-bd_dom_sf"/>
</dbReference>
<dbReference type="InterPro" id="IPR050400">
    <property type="entry name" value="Bact_Cytoskel_RodZ"/>
</dbReference>
<dbReference type="GO" id="GO:0003677">
    <property type="term" value="F:DNA binding"/>
    <property type="evidence" value="ECO:0007669"/>
    <property type="project" value="InterPro"/>
</dbReference>
<dbReference type="STRING" id="1005945.SAMN05216561_12735"/>
<dbReference type="PANTHER" id="PTHR34475">
    <property type="match status" value="1"/>
</dbReference>